<dbReference type="SUPFAM" id="SSF55166">
    <property type="entry name" value="Hedgehog/DD-peptidase"/>
    <property type="match status" value="1"/>
</dbReference>
<keyword evidence="3" id="KW-0732">Signal</keyword>
<evidence type="ECO:0000256" key="8">
    <source>
        <dbReference type="PIRSR" id="PIRSR018455-2"/>
    </source>
</evidence>
<keyword evidence="4" id="KW-0574">Periplasm</keyword>
<reference evidence="10" key="1">
    <citation type="submission" date="2009-05" db="EMBL/GenBank/DDBJ databases">
        <title>Complete sequence of Tolumonas auensis DSM 9187.</title>
        <authorList>
            <consortium name="US DOE Joint Genome Institute"/>
            <person name="Lucas S."/>
            <person name="Copeland A."/>
            <person name="Lapidus A."/>
            <person name="Glavina del Rio T."/>
            <person name="Tice H."/>
            <person name="Bruce D."/>
            <person name="Goodwin L."/>
            <person name="Pitluck S."/>
            <person name="Chertkov O."/>
            <person name="Brettin T."/>
            <person name="Detter J.C."/>
            <person name="Han C."/>
            <person name="Larimer F."/>
            <person name="Land M."/>
            <person name="Hauser L."/>
            <person name="Kyrpides N."/>
            <person name="Mikhailova N."/>
            <person name="Spring S."/>
            <person name="Beller H."/>
        </authorList>
    </citation>
    <scope>NUCLEOTIDE SEQUENCE [LARGE SCALE GENOMIC DNA]</scope>
    <source>
        <strain evidence="10">DSM 9187 / TA4</strain>
    </source>
</reference>
<evidence type="ECO:0000313" key="10">
    <source>
        <dbReference type="Proteomes" id="UP000009073"/>
    </source>
</evidence>
<sequence>MYQWILVAAMSNPWAHQVTPSTGSAEAIGGYAAGCLQGAVALPEHGTGYQILRPRQKRIYGHPIMQQYVLDLARQSKKAGLPDILVGDMAMAKGGPFSSGHRSHQSGLDTDFWFRFAAKPLSARTRNTIKPLDMVDFRRNKVNKNFGQQQVTLLKLAAQDPRVERIFVNPPIKQAMCDQFGATDPTWLGKLRPWFGHSAHFHVRLHCPVGSKDCEPQKPYPEGSGCGAELQSWLTKPAMVSSKPLPNRMPDLPDRCEILLSNKKQ</sequence>
<keyword evidence="7" id="KW-0482">Metalloprotease</keyword>
<dbReference type="NCBIfam" id="NF006947">
    <property type="entry name" value="PRK09429.1"/>
    <property type="match status" value="1"/>
</dbReference>
<dbReference type="GO" id="GO:0046872">
    <property type="term" value="F:metal ion binding"/>
    <property type="evidence" value="ECO:0007669"/>
    <property type="project" value="UniProtKB-KW"/>
</dbReference>
<gene>
    <name evidence="9" type="ordered locus">Tola_1281</name>
</gene>
<evidence type="ECO:0000313" key="9">
    <source>
        <dbReference type="EMBL" id="ACQ92898.1"/>
    </source>
</evidence>
<dbReference type="PIRSF" id="PIRSF018455">
    <property type="entry name" value="MepA"/>
    <property type="match status" value="1"/>
</dbReference>
<dbReference type="GO" id="GO:0030288">
    <property type="term" value="C:outer membrane-bounded periplasmic space"/>
    <property type="evidence" value="ECO:0007669"/>
    <property type="project" value="InterPro"/>
</dbReference>
<dbReference type="Pfam" id="PF03411">
    <property type="entry name" value="Peptidase_M74"/>
    <property type="match status" value="1"/>
</dbReference>
<organism evidence="9 10">
    <name type="scientific">Tolumonas auensis (strain DSM 9187 / NBRC 110442 / TA 4)</name>
    <dbReference type="NCBI Taxonomy" id="595494"/>
    <lineage>
        <taxon>Bacteria</taxon>
        <taxon>Pseudomonadati</taxon>
        <taxon>Pseudomonadota</taxon>
        <taxon>Gammaproteobacteria</taxon>
        <taxon>Aeromonadales</taxon>
        <taxon>Aeromonadaceae</taxon>
        <taxon>Tolumonas</taxon>
    </lineage>
</organism>
<evidence type="ECO:0000256" key="7">
    <source>
        <dbReference type="ARBA" id="ARBA00023049"/>
    </source>
</evidence>
<evidence type="ECO:0000256" key="3">
    <source>
        <dbReference type="ARBA" id="ARBA00022729"/>
    </source>
</evidence>
<accession>C4LE77</accession>
<reference evidence="9 10" key="2">
    <citation type="journal article" date="2011" name="Stand. Genomic Sci.">
        <title>Complete genome sequence of Tolumonas auensis type strain (TA 4).</title>
        <authorList>
            <person name="Chertkov O."/>
            <person name="Copeland A."/>
            <person name="Lucas S."/>
            <person name="Lapidus A."/>
            <person name="Berry K.W."/>
            <person name="Detter J.C."/>
            <person name="Del Rio T.G."/>
            <person name="Hammon N."/>
            <person name="Dalin E."/>
            <person name="Tice H."/>
            <person name="Pitluck S."/>
            <person name="Richardson P."/>
            <person name="Bruce D."/>
            <person name="Goodwin L."/>
            <person name="Han C."/>
            <person name="Tapia R."/>
            <person name="Saunders E."/>
            <person name="Schmutz J."/>
            <person name="Brettin T."/>
            <person name="Larimer F."/>
            <person name="Land M."/>
            <person name="Hauser L."/>
            <person name="Spring S."/>
            <person name="Rohde M."/>
            <person name="Kyrpides N.C."/>
            <person name="Ivanova N."/>
            <person name="Goker M."/>
            <person name="Beller H.R."/>
            <person name="Klenk H.P."/>
            <person name="Woyke T."/>
        </authorList>
    </citation>
    <scope>NUCLEOTIDE SEQUENCE [LARGE SCALE GENOMIC DNA]</scope>
    <source>
        <strain evidence="10">DSM 9187 / TA4</strain>
    </source>
</reference>
<dbReference type="GO" id="GO:0008237">
    <property type="term" value="F:metallopeptidase activity"/>
    <property type="evidence" value="ECO:0007669"/>
    <property type="project" value="UniProtKB-KW"/>
</dbReference>
<keyword evidence="1" id="KW-0645">Protease</keyword>
<dbReference type="STRING" id="595494.Tola_1281"/>
<dbReference type="EMBL" id="CP001616">
    <property type="protein sequence ID" value="ACQ92898.1"/>
    <property type="molecule type" value="Genomic_DNA"/>
</dbReference>
<dbReference type="HOGENOM" id="CLU_052496_0_0_6"/>
<keyword evidence="8" id="KW-1015">Disulfide bond</keyword>
<dbReference type="GO" id="GO:0004252">
    <property type="term" value="F:serine-type endopeptidase activity"/>
    <property type="evidence" value="ECO:0007669"/>
    <property type="project" value="InterPro"/>
</dbReference>
<evidence type="ECO:0000256" key="4">
    <source>
        <dbReference type="ARBA" id="ARBA00022764"/>
    </source>
</evidence>
<dbReference type="AlphaFoldDB" id="C4LE77"/>
<dbReference type="RefSeq" id="WP_012729497.1">
    <property type="nucleotide sequence ID" value="NC_012691.1"/>
</dbReference>
<feature type="disulfide bond" evidence="8">
    <location>
        <begin position="35"/>
        <end position="256"/>
    </location>
</feature>
<name>C4LE77_TOLAT</name>
<evidence type="ECO:0000256" key="1">
    <source>
        <dbReference type="ARBA" id="ARBA00022670"/>
    </source>
</evidence>
<dbReference type="GO" id="GO:0006508">
    <property type="term" value="P:proteolysis"/>
    <property type="evidence" value="ECO:0007669"/>
    <property type="project" value="UniProtKB-KW"/>
</dbReference>
<feature type="disulfide bond" evidence="8">
    <location>
        <begin position="177"/>
        <end position="226"/>
    </location>
</feature>
<proteinExistence type="predicted"/>
<keyword evidence="10" id="KW-1185">Reference proteome</keyword>
<keyword evidence="6" id="KW-0862">Zinc</keyword>
<evidence type="ECO:0000256" key="6">
    <source>
        <dbReference type="ARBA" id="ARBA00022833"/>
    </source>
</evidence>
<dbReference type="KEGG" id="tau:Tola_1281"/>
<keyword evidence="5" id="KW-0378">Hydrolase</keyword>
<evidence type="ECO:0000256" key="5">
    <source>
        <dbReference type="ARBA" id="ARBA00022801"/>
    </source>
</evidence>
<evidence type="ECO:0000256" key="2">
    <source>
        <dbReference type="ARBA" id="ARBA00022723"/>
    </source>
</evidence>
<dbReference type="InterPro" id="IPR009045">
    <property type="entry name" value="Zn_M74/Hedgehog-like"/>
</dbReference>
<dbReference type="eggNOG" id="COG3770">
    <property type="taxonomic scope" value="Bacteria"/>
</dbReference>
<dbReference type="InterPro" id="IPR005073">
    <property type="entry name" value="Peptidase_M74"/>
</dbReference>
<dbReference type="Proteomes" id="UP000009073">
    <property type="component" value="Chromosome"/>
</dbReference>
<feature type="disulfide bond" evidence="8">
    <location>
        <begin position="207"/>
        <end position="214"/>
    </location>
</feature>
<keyword evidence="2" id="KW-0479">Metal-binding</keyword>
<protein>
    <submittedName>
        <fullName evidence="9">Peptidase U6 penicillin-insensitive murein endopeptidase</fullName>
    </submittedName>
</protein>
<dbReference type="Gene3D" id="3.30.1380.10">
    <property type="match status" value="1"/>
</dbReference>